<evidence type="ECO:0000313" key="2">
    <source>
        <dbReference type="Proteomes" id="UP000887013"/>
    </source>
</evidence>
<dbReference type="AlphaFoldDB" id="A0A8X6NXL1"/>
<sequence length="110" mass="12720">DCCVIPVENSFDEEMLIDDPSVSSSSGFQNAENVYSNSYEDLEEQSVPKECEKRNTTMVILFFFAELRFYRIILIVHLPRVPLAYLCGKLRTLCIVCKKKIYTESPPLRM</sequence>
<comment type="caution">
    <text evidence="1">The sequence shown here is derived from an EMBL/GenBank/DDBJ whole genome shotgun (WGS) entry which is preliminary data.</text>
</comment>
<keyword evidence="2" id="KW-1185">Reference proteome</keyword>
<dbReference type="Proteomes" id="UP000887013">
    <property type="component" value="Unassembled WGS sequence"/>
</dbReference>
<organism evidence="1 2">
    <name type="scientific">Nephila pilipes</name>
    <name type="common">Giant wood spider</name>
    <name type="synonym">Nephila maculata</name>
    <dbReference type="NCBI Taxonomy" id="299642"/>
    <lineage>
        <taxon>Eukaryota</taxon>
        <taxon>Metazoa</taxon>
        <taxon>Ecdysozoa</taxon>
        <taxon>Arthropoda</taxon>
        <taxon>Chelicerata</taxon>
        <taxon>Arachnida</taxon>
        <taxon>Araneae</taxon>
        <taxon>Araneomorphae</taxon>
        <taxon>Entelegynae</taxon>
        <taxon>Araneoidea</taxon>
        <taxon>Nephilidae</taxon>
        <taxon>Nephila</taxon>
    </lineage>
</organism>
<proteinExistence type="predicted"/>
<feature type="non-terminal residue" evidence="1">
    <location>
        <position position="1"/>
    </location>
</feature>
<evidence type="ECO:0000313" key="1">
    <source>
        <dbReference type="EMBL" id="GFT37584.1"/>
    </source>
</evidence>
<dbReference type="EMBL" id="BMAW01014125">
    <property type="protein sequence ID" value="GFT37584.1"/>
    <property type="molecule type" value="Genomic_DNA"/>
</dbReference>
<protein>
    <submittedName>
        <fullName evidence="1">Uncharacterized protein</fullName>
    </submittedName>
</protein>
<reference evidence="1" key="1">
    <citation type="submission" date="2020-08" db="EMBL/GenBank/DDBJ databases">
        <title>Multicomponent nature underlies the extraordinary mechanical properties of spider dragline silk.</title>
        <authorList>
            <person name="Kono N."/>
            <person name="Nakamura H."/>
            <person name="Mori M."/>
            <person name="Yoshida Y."/>
            <person name="Ohtoshi R."/>
            <person name="Malay A.D."/>
            <person name="Moran D.A.P."/>
            <person name="Tomita M."/>
            <person name="Numata K."/>
            <person name="Arakawa K."/>
        </authorList>
    </citation>
    <scope>NUCLEOTIDE SEQUENCE</scope>
</reference>
<accession>A0A8X6NXL1</accession>
<gene>
    <name evidence="1" type="ORF">NPIL_144941</name>
</gene>
<name>A0A8X6NXL1_NEPPI</name>